<dbReference type="PANTHER" id="PTHR24320:SF152">
    <property type="entry name" value="SHORT-CHAIN DEHYDROGENASE_REDUCTASE FAMILY PROTEIN"/>
    <property type="match status" value="1"/>
</dbReference>
<evidence type="ECO:0000313" key="5">
    <source>
        <dbReference type="Proteomes" id="UP001216150"/>
    </source>
</evidence>
<dbReference type="InterPro" id="IPR036291">
    <property type="entry name" value="NAD(P)-bd_dom_sf"/>
</dbReference>
<dbReference type="Proteomes" id="UP001216150">
    <property type="component" value="Unassembled WGS sequence"/>
</dbReference>
<keyword evidence="5" id="KW-1185">Reference proteome</keyword>
<comment type="similarity">
    <text evidence="1">Belongs to the short-chain dehydrogenases/reductases (SDR) family.</text>
</comment>
<dbReference type="Pfam" id="PF00106">
    <property type="entry name" value="adh_short"/>
    <property type="match status" value="1"/>
</dbReference>
<dbReference type="Gene3D" id="3.40.50.720">
    <property type="entry name" value="NAD(P)-binding Rossmann-like Domain"/>
    <property type="match status" value="1"/>
</dbReference>
<evidence type="ECO:0000256" key="2">
    <source>
        <dbReference type="ARBA" id="ARBA00022857"/>
    </source>
</evidence>
<keyword evidence="3" id="KW-0560">Oxidoreductase</keyword>
<dbReference type="GO" id="GO:0016491">
    <property type="term" value="F:oxidoreductase activity"/>
    <property type="evidence" value="ECO:0007669"/>
    <property type="project" value="UniProtKB-KW"/>
</dbReference>
<dbReference type="SUPFAM" id="SSF51735">
    <property type="entry name" value="NAD(P)-binding Rossmann-fold domains"/>
    <property type="match status" value="1"/>
</dbReference>
<sequence>MSATAKNVIATGTSSGLGFEVIKQLLEKNEPYNFILGARDIPRAQAAFDELKFDSSKHTLSLIPVDFTDLRSVQLFAQNALTKLGPNKLDYLFLCAGMVASAEGPGPHGSQWCAGYVVNHLAQHYLIHQLRETLAACKSRIVVVSSGAIRSVRNQDPSTLDVDLKANSGADHKVVYSASKFVQLLGAHYWRRELPECTVVAVSPGLIPNTKLAGKDMGLTMSMPDAKTIPEGAQNLLRAWFINDFPENPQQVMLTSWGEWWSTDVIQMSLDPGLQSKWCLSREQIEKEEGLSA</sequence>
<organism evidence="4 5">
    <name type="scientific">Penicillium hetheringtonii</name>
    <dbReference type="NCBI Taxonomy" id="911720"/>
    <lineage>
        <taxon>Eukaryota</taxon>
        <taxon>Fungi</taxon>
        <taxon>Dikarya</taxon>
        <taxon>Ascomycota</taxon>
        <taxon>Pezizomycotina</taxon>
        <taxon>Eurotiomycetes</taxon>
        <taxon>Eurotiomycetidae</taxon>
        <taxon>Eurotiales</taxon>
        <taxon>Aspergillaceae</taxon>
        <taxon>Penicillium</taxon>
    </lineage>
</organism>
<dbReference type="AlphaFoldDB" id="A0AAD6DA75"/>
<evidence type="ECO:0000313" key="4">
    <source>
        <dbReference type="EMBL" id="KAJ5567974.1"/>
    </source>
</evidence>
<reference evidence="4 5" key="1">
    <citation type="journal article" date="2023" name="IMA Fungus">
        <title>Comparative genomic study of the Penicillium genus elucidates a diverse pangenome and 15 lateral gene transfer events.</title>
        <authorList>
            <person name="Petersen C."/>
            <person name="Sorensen T."/>
            <person name="Nielsen M.R."/>
            <person name="Sondergaard T.E."/>
            <person name="Sorensen J.L."/>
            <person name="Fitzpatrick D.A."/>
            <person name="Frisvad J.C."/>
            <person name="Nielsen K.L."/>
        </authorList>
    </citation>
    <scope>NUCLEOTIDE SEQUENCE [LARGE SCALE GENOMIC DNA]</scope>
    <source>
        <strain evidence="4 5">IBT 29057</strain>
    </source>
</reference>
<dbReference type="InterPro" id="IPR002347">
    <property type="entry name" value="SDR_fam"/>
</dbReference>
<dbReference type="EMBL" id="JAQJAC010000010">
    <property type="protein sequence ID" value="KAJ5567974.1"/>
    <property type="molecule type" value="Genomic_DNA"/>
</dbReference>
<protein>
    <submittedName>
        <fullName evidence="4">Uncharacterized protein</fullName>
    </submittedName>
</protein>
<evidence type="ECO:0000256" key="1">
    <source>
        <dbReference type="ARBA" id="ARBA00006484"/>
    </source>
</evidence>
<proteinExistence type="inferred from homology"/>
<comment type="caution">
    <text evidence="4">The sequence shown here is derived from an EMBL/GenBank/DDBJ whole genome shotgun (WGS) entry which is preliminary data.</text>
</comment>
<gene>
    <name evidence="4" type="ORF">N7450_010460</name>
</gene>
<accession>A0AAD6DA75</accession>
<name>A0AAD6DA75_9EURO</name>
<evidence type="ECO:0000256" key="3">
    <source>
        <dbReference type="ARBA" id="ARBA00023002"/>
    </source>
</evidence>
<dbReference type="PANTHER" id="PTHR24320">
    <property type="entry name" value="RETINOL DEHYDROGENASE"/>
    <property type="match status" value="1"/>
</dbReference>
<keyword evidence="2" id="KW-0521">NADP</keyword>